<dbReference type="GeneID" id="25285792"/>
<evidence type="ECO:0000256" key="3">
    <source>
        <dbReference type="ARBA" id="ARBA00022692"/>
    </source>
</evidence>
<name>A0A072P127_9EURO</name>
<evidence type="ECO:0000313" key="8">
    <source>
        <dbReference type="EMBL" id="KEF52983.1"/>
    </source>
</evidence>
<comment type="similarity">
    <text evidence="2">Belongs to the acetate uptake transporter (AceTr) (TC 2.A.96) family.</text>
</comment>
<comment type="subcellular location">
    <subcellularLocation>
        <location evidence="1">Membrane</location>
        <topology evidence="1">Multi-pass membrane protein</topology>
    </subcellularLocation>
</comment>
<dbReference type="AlphaFoldDB" id="A0A072P127"/>
<dbReference type="InterPro" id="IPR000791">
    <property type="entry name" value="Gpr1/Fun34/SatP-like"/>
</dbReference>
<sequence length="289" mass="31694">MAATNGQEVNGSTSGVRKNDFSAPQGNNNISDQENGYLTSYQTASSVVIPREVFESMYLTPYTQRLGHLRSTFGNPTPMPLMGFLIASMPLGCNLMGWRGSGGDGAAIIGLFFFFGGMLQVLGSVLEWILGNTFPFVVFACYGAFWLAMGVTLTPTYEAQSYFTKAGDTAQFYSSFSFFWMVMALVTFFFLIASLRTNLVFVLVFVFIDLAFILLMATYWSLAEGKTATAGKLHQAAGAFIFVFCVFGWYLFLGMILSAVDFPFSLPTGDLSTKFKGASERKKDATSEK</sequence>
<feature type="transmembrane region" description="Helical" evidence="7">
    <location>
        <begin position="172"/>
        <end position="192"/>
    </location>
</feature>
<feature type="transmembrane region" description="Helical" evidence="7">
    <location>
        <begin position="133"/>
        <end position="152"/>
    </location>
</feature>
<evidence type="ECO:0000256" key="4">
    <source>
        <dbReference type="ARBA" id="ARBA00022989"/>
    </source>
</evidence>
<feature type="region of interest" description="Disordered" evidence="6">
    <location>
        <begin position="1"/>
        <end position="34"/>
    </location>
</feature>
<dbReference type="GO" id="GO:0015123">
    <property type="term" value="F:acetate transmembrane transporter activity"/>
    <property type="evidence" value="ECO:0007669"/>
    <property type="project" value="TreeGrafter"/>
</dbReference>
<dbReference type="InterPro" id="IPR051633">
    <property type="entry name" value="AceTr"/>
</dbReference>
<dbReference type="OrthoDB" id="3648309at2759"/>
<dbReference type="PANTHER" id="PTHR31123">
    <property type="entry name" value="ACCUMULATION OF DYADS PROTEIN 2-RELATED"/>
    <property type="match status" value="1"/>
</dbReference>
<evidence type="ECO:0000256" key="5">
    <source>
        <dbReference type="ARBA" id="ARBA00023136"/>
    </source>
</evidence>
<dbReference type="STRING" id="1182545.A0A072P127"/>
<evidence type="ECO:0000313" key="9">
    <source>
        <dbReference type="Proteomes" id="UP000027920"/>
    </source>
</evidence>
<dbReference type="NCBIfam" id="NF038013">
    <property type="entry name" value="AceTr_1"/>
    <property type="match status" value="1"/>
</dbReference>
<dbReference type="EMBL" id="AMGV01000015">
    <property type="protein sequence ID" value="KEF52983.1"/>
    <property type="molecule type" value="Genomic_DNA"/>
</dbReference>
<keyword evidence="5 7" id="KW-0472">Membrane</keyword>
<gene>
    <name evidence="8" type="ORF">A1O9_10890</name>
</gene>
<evidence type="ECO:0000256" key="7">
    <source>
        <dbReference type="SAM" id="Phobius"/>
    </source>
</evidence>
<keyword evidence="9" id="KW-1185">Reference proteome</keyword>
<dbReference type="RefSeq" id="XP_013255573.1">
    <property type="nucleotide sequence ID" value="XM_013400119.1"/>
</dbReference>
<keyword evidence="4 7" id="KW-1133">Transmembrane helix</keyword>
<proteinExistence type="inferred from homology"/>
<organism evidence="8 9">
    <name type="scientific">Exophiala aquamarina CBS 119918</name>
    <dbReference type="NCBI Taxonomy" id="1182545"/>
    <lineage>
        <taxon>Eukaryota</taxon>
        <taxon>Fungi</taxon>
        <taxon>Dikarya</taxon>
        <taxon>Ascomycota</taxon>
        <taxon>Pezizomycotina</taxon>
        <taxon>Eurotiomycetes</taxon>
        <taxon>Chaetothyriomycetidae</taxon>
        <taxon>Chaetothyriales</taxon>
        <taxon>Herpotrichiellaceae</taxon>
        <taxon>Exophiala</taxon>
    </lineage>
</organism>
<dbReference type="Proteomes" id="UP000027920">
    <property type="component" value="Unassembled WGS sequence"/>
</dbReference>
<evidence type="ECO:0000256" key="1">
    <source>
        <dbReference type="ARBA" id="ARBA00004141"/>
    </source>
</evidence>
<keyword evidence="3 7" id="KW-0812">Transmembrane</keyword>
<protein>
    <recommendedName>
        <fullName evidence="10">GPR1/FUN34/YaaH-class plasma membrane protein</fullName>
    </recommendedName>
</protein>
<feature type="transmembrane region" description="Helical" evidence="7">
    <location>
        <begin position="199"/>
        <end position="220"/>
    </location>
</feature>
<dbReference type="VEuPathDB" id="FungiDB:A1O9_10890"/>
<feature type="transmembrane region" description="Helical" evidence="7">
    <location>
        <begin position="79"/>
        <end position="99"/>
    </location>
</feature>
<evidence type="ECO:0000256" key="6">
    <source>
        <dbReference type="SAM" id="MobiDB-lite"/>
    </source>
</evidence>
<dbReference type="Pfam" id="PF01184">
    <property type="entry name" value="Gpr1_Fun34_YaaH"/>
    <property type="match status" value="1"/>
</dbReference>
<dbReference type="HOGENOM" id="CLU_051062_4_0_1"/>
<accession>A0A072P127</accession>
<comment type="caution">
    <text evidence="8">The sequence shown here is derived from an EMBL/GenBank/DDBJ whole genome shotgun (WGS) entry which is preliminary data.</text>
</comment>
<feature type="transmembrane region" description="Helical" evidence="7">
    <location>
        <begin position="105"/>
        <end position="126"/>
    </location>
</feature>
<evidence type="ECO:0008006" key="10">
    <source>
        <dbReference type="Google" id="ProtNLM"/>
    </source>
</evidence>
<evidence type="ECO:0000256" key="2">
    <source>
        <dbReference type="ARBA" id="ARBA00005587"/>
    </source>
</evidence>
<feature type="transmembrane region" description="Helical" evidence="7">
    <location>
        <begin position="240"/>
        <end position="264"/>
    </location>
</feature>
<dbReference type="GO" id="GO:0005886">
    <property type="term" value="C:plasma membrane"/>
    <property type="evidence" value="ECO:0007669"/>
    <property type="project" value="TreeGrafter"/>
</dbReference>
<dbReference type="PANTHER" id="PTHR31123:SF4">
    <property type="entry name" value="PROTEIN ALCS"/>
    <property type="match status" value="1"/>
</dbReference>
<reference evidence="8 9" key="1">
    <citation type="submission" date="2013-03" db="EMBL/GenBank/DDBJ databases">
        <title>The Genome Sequence of Exophiala aquamarina CBS 119918.</title>
        <authorList>
            <consortium name="The Broad Institute Genomics Platform"/>
            <person name="Cuomo C."/>
            <person name="de Hoog S."/>
            <person name="Gorbushina A."/>
            <person name="Walker B."/>
            <person name="Young S.K."/>
            <person name="Zeng Q."/>
            <person name="Gargeya S."/>
            <person name="Fitzgerald M."/>
            <person name="Haas B."/>
            <person name="Abouelleil A."/>
            <person name="Allen A.W."/>
            <person name="Alvarado L."/>
            <person name="Arachchi H.M."/>
            <person name="Berlin A.M."/>
            <person name="Chapman S.B."/>
            <person name="Gainer-Dewar J."/>
            <person name="Goldberg J."/>
            <person name="Griggs A."/>
            <person name="Gujja S."/>
            <person name="Hansen M."/>
            <person name="Howarth C."/>
            <person name="Imamovic A."/>
            <person name="Ireland A."/>
            <person name="Larimer J."/>
            <person name="McCowan C."/>
            <person name="Murphy C."/>
            <person name="Pearson M."/>
            <person name="Poon T.W."/>
            <person name="Priest M."/>
            <person name="Roberts A."/>
            <person name="Saif S."/>
            <person name="Shea T."/>
            <person name="Sisk P."/>
            <person name="Sykes S."/>
            <person name="Wortman J."/>
            <person name="Nusbaum C."/>
            <person name="Birren B."/>
        </authorList>
    </citation>
    <scope>NUCLEOTIDE SEQUENCE [LARGE SCALE GENOMIC DNA]</scope>
    <source>
        <strain evidence="8 9">CBS 119918</strain>
    </source>
</reference>